<gene>
    <name evidence="1" type="ORF">J2792_002404</name>
</gene>
<proteinExistence type="predicted"/>
<dbReference type="Proteomes" id="UP001184150">
    <property type="component" value="Unassembled WGS sequence"/>
</dbReference>
<sequence length="65" mass="6880">MVQAIVACVGRGLWSTTLARKGAAFCKATPDVIRSRADQNVLAITEAITPLPIATSRASLPDRTQ</sequence>
<dbReference type="EMBL" id="JAVDRD010000005">
    <property type="protein sequence ID" value="MDR6511532.1"/>
    <property type="molecule type" value="Genomic_DNA"/>
</dbReference>
<evidence type="ECO:0000313" key="2">
    <source>
        <dbReference type="Proteomes" id="UP001184150"/>
    </source>
</evidence>
<keyword evidence="2" id="KW-1185">Reference proteome</keyword>
<reference evidence="1 2" key="1">
    <citation type="submission" date="2023-07" db="EMBL/GenBank/DDBJ databases">
        <title>Sorghum-associated microbial communities from plants grown in Nebraska, USA.</title>
        <authorList>
            <person name="Schachtman D."/>
        </authorList>
    </citation>
    <scope>NUCLEOTIDE SEQUENCE [LARGE SCALE GENOMIC DNA]</scope>
    <source>
        <strain evidence="1 2">DS1027</strain>
    </source>
</reference>
<comment type="caution">
    <text evidence="1">The sequence shown here is derived from an EMBL/GenBank/DDBJ whole genome shotgun (WGS) entry which is preliminary data.</text>
</comment>
<organism evidence="1 2">
    <name type="scientific">Novosphingobium capsulatum</name>
    <dbReference type="NCBI Taxonomy" id="13688"/>
    <lineage>
        <taxon>Bacteria</taxon>
        <taxon>Pseudomonadati</taxon>
        <taxon>Pseudomonadota</taxon>
        <taxon>Alphaproteobacteria</taxon>
        <taxon>Sphingomonadales</taxon>
        <taxon>Sphingomonadaceae</taxon>
        <taxon>Novosphingobium</taxon>
    </lineage>
</organism>
<evidence type="ECO:0000313" key="1">
    <source>
        <dbReference type="EMBL" id="MDR6511532.1"/>
    </source>
</evidence>
<protein>
    <submittedName>
        <fullName evidence="1">Uncharacterized protein</fullName>
    </submittedName>
</protein>
<accession>A0ABU1MNB7</accession>
<name>A0ABU1MNB7_9SPHN</name>